<feature type="transmembrane region" description="Helical" evidence="8">
    <location>
        <begin position="146"/>
        <end position="168"/>
    </location>
</feature>
<keyword evidence="10" id="KW-1185">Reference proteome</keyword>
<dbReference type="GO" id="GO:0030425">
    <property type="term" value="C:dendrite"/>
    <property type="evidence" value="ECO:0007669"/>
    <property type="project" value="TreeGrafter"/>
</dbReference>
<keyword evidence="3 8" id="KW-0812">Transmembrane</keyword>
<comment type="similarity">
    <text evidence="8">Belongs to the insect chemoreceptor superfamily. Gustatory receptor (GR) family.</text>
</comment>
<evidence type="ECO:0000256" key="3">
    <source>
        <dbReference type="ARBA" id="ARBA00022692"/>
    </source>
</evidence>
<feature type="transmembrane region" description="Helical" evidence="8">
    <location>
        <begin position="358"/>
        <end position="377"/>
    </location>
</feature>
<evidence type="ECO:0000256" key="2">
    <source>
        <dbReference type="ARBA" id="ARBA00022475"/>
    </source>
</evidence>
<dbReference type="Pfam" id="PF08395">
    <property type="entry name" value="7tm_7"/>
    <property type="match status" value="1"/>
</dbReference>
<gene>
    <name evidence="9" type="ORF">RI129_012820</name>
</gene>
<dbReference type="GO" id="GO:0050909">
    <property type="term" value="P:sensory perception of taste"/>
    <property type="evidence" value="ECO:0007669"/>
    <property type="project" value="InterPro"/>
</dbReference>
<evidence type="ECO:0000313" key="10">
    <source>
        <dbReference type="Proteomes" id="UP001329430"/>
    </source>
</evidence>
<dbReference type="GO" id="GO:0007165">
    <property type="term" value="P:signal transduction"/>
    <property type="evidence" value="ECO:0007669"/>
    <property type="project" value="UniProtKB-KW"/>
</dbReference>
<evidence type="ECO:0000256" key="4">
    <source>
        <dbReference type="ARBA" id="ARBA00022989"/>
    </source>
</evidence>
<dbReference type="GO" id="GO:0007635">
    <property type="term" value="P:chemosensory behavior"/>
    <property type="evidence" value="ECO:0007669"/>
    <property type="project" value="TreeGrafter"/>
</dbReference>
<evidence type="ECO:0000256" key="1">
    <source>
        <dbReference type="ARBA" id="ARBA00004651"/>
    </source>
</evidence>
<dbReference type="AlphaFoldDB" id="A0AAN7Z6T7"/>
<sequence>MKTMLERQNVFISDVMKVASTPIIYIGRIWGLFPFTIEKRGHYFTLRWSQKYSLYSLLVGAALVILTIHGMVNDLLAGSTKSIRMKQQTGKYVTIGDISIVVLIVFVGIFGIPFRIQDFFSYVDAINEVDSIIVISDAKRARRVSILRLFTVLTAATAILISDLLMWWTIGDRSQGSDFLIGNYVPFYISYYVVLLLECQYWHLLYCIKRRLNLLNGCLKISGVTPEDAIRGVINKPFSIFRKTQKSVPKVISVIDAIGRQKTIIILTSCLLHLVVTPYFLVLEIMGRRNVLVATIQMVWIVTHLIRLVIIRMKPLICKLLCYDFDEGTKKQLELFATELNHRQIEFTACGLVKIDRALITSIAGAVTTYLVILIQFQKNDK</sequence>
<comment type="caution">
    <text evidence="9">The sequence shown here is derived from an EMBL/GenBank/DDBJ whole genome shotgun (WGS) entry which is preliminary data.</text>
</comment>
<keyword evidence="6 8" id="KW-0675">Receptor</keyword>
<name>A0AAN7Z6T7_9COLE</name>
<feature type="transmembrane region" description="Helical" evidence="8">
    <location>
        <begin position="52"/>
        <end position="72"/>
    </location>
</feature>
<accession>A0AAN7Z6T7</accession>
<feature type="transmembrane region" description="Helical" evidence="8">
    <location>
        <begin position="264"/>
        <end position="285"/>
    </location>
</feature>
<feature type="transmembrane region" description="Helical" evidence="8">
    <location>
        <begin position="291"/>
        <end position="310"/>
    </location>
</feature>
<feature type="transmembrane region" description="Helical" evidence="8">
    <location>
        <begin position="188"/>
        <end position="208"/>
    </location>
</feature>
<proteinExistence type="inferred from homology"/>
<keyword evidence="7 8" id="KW-0807">Transducer</keyword>
<dbReference type="PANTHER" id="PTHR21143:SF123">
    <property type="entry name" value="GUSTATORY RECEPTOR FOR SUGAR TASTE 43A-RELATED"/>
    <property type="match status" value="1"/>
</dbReference>
<dbReference type="InterPro" id="IPR013604">
    <property type="entry name" value="7TM_chemorcpt"/>
</dbReference>
<dbReference type="EMBL" id="JAVRBK010000010">
    <property type="protein sequence ID" value="KAK5638525.1"/>
    <property type="molecule type" value="Genomic_DNA"/>
</dbReference>
<feature type="transmembrane region" description="Helical" evidence="8">
    <location>
        <begin position="92"/>
        <end position="112"/>
    </location>
</feature>
<dbReference type="PANTHER" id="PTHR21143">
    <property type="entry name" value="INVERTEBRATE GUSTATORY RECEPTOR"/>
    <property type="match status" value="1"/>
</dbReference>
<evidence type="ECO:0000256" key="7">
    <source>
        <dbReference type="ARBA" id="ARBA00023224"/>
    </source>
</evidence>
<keyword evidence="4 8" id="KW-1133">Transmembrane helix</keyword>
<reference evidence="9 10" key="1">
    <citation type="journal article" date="2024" name="Insects">
        <title>An Improved Chromosome-Level Genome Assembly of the Firefly Pyrocoelia pectoralis.</title>
        <authorList>
            <person name="Fu X."/>
            <person name="Meyer-Rochow V.B."/>
            <person name="Ballantyne L."/>
            <person name="Zhu X."/>
        </authorList>
    </citation>
    <scope>NUCLEOTIDE SEQUENCE [LARGE SCALE GENOMIC DNA]</scope>
    <source>
        <strain evidence="9">XCY_ONT2</strain>
    </source>
</reference>
<keyword evidence="2 8" id="KW-1003">Cell membrane</keyword>
<dbReference type="GO" id="GO:0005886">
    <property type="term" value="C:plasma membrane"/>
    <property type="evidence" value="ECO:0007669"/>
    <property type="project" value="UniProtKB-SubCell"/>
</dbReference>
<organism evidence="9 10">
    <name type="scientific">Pyrocoelia pectoralis</name>
    <dbReference type="NCBI Taxonomy" id="417401"/>
    <lineage>
        <taxon>Eukaryota</taxon>
        <taxon>Metazoa</taxon>
        <taxon>Ecdysozoa</taxon>
        <taxon>Arthropoda</taxon>
        <taxon>Hexapoda</taxon>
        <taxon>Insecta</taxon>
        <taxon>Pterygota</taxon>
        <taxon>Neoptera</taxon>
        <taxon>Endopterygota</taxon>
        <taxon>Coleoptera</taxon>
        <taxon>Polyphaga</taxon>
        <taxon>Elateriformia</taxon>
        <taxon>Elateroidea</taxon>
        <taxon>Lampyridae</taxon>
        <taxon>Lampyrinae</taxon>
        <taxon>Pyrocoelia</taxon>
    </lineage>
</organism>
<comment type="function">
    <text evidence="8">Gustatory receptor which mediates acceptance or avoidance behavior, depending on its substrates.</text>
</comment>
<evidence type="ECO:0000256" key="5">
    <source>
        <dbReference type="ARBA" id="ARBA00023136"/>
    </source>
</evidence>
<dbReference type="GO" id="GO:0030424">
    <property type="term" value="C:axon"/>
    <property type="evidence" value="ECO:0007669"/>
    <property type="project" value="TreeGrafter"/>
</dbReference>
<dbReference type="GO" id="GO:0008049">
    <property type="term" value="P:male courtship behavior"/>
    <property type="evidence" value="ECO:0007669"/>
    <property type="project" value="TreeGrafter"/>
</dbReference>
<evidence type="ECO:0000256" key="8">
    <source>
        <dbReference type="RuleBase" id="RU363108"/>
    </source>
</evidence>
<comment type="subcellular location">
    <subcellularLocation>
        <location evidence="1 8">Cell membrane</location>
        <topology evidence="1 8">Multi-pass membrane protein</topology>
    </subcellularLocation>
</comment>
<dbReference type="Proteomes" id="UP001329430">
    <property type="component" value="Chromosome 10"/>
</dbReference>
<protein>
    <recommendedName>
        <fullName evidence="8">Gustatory receptor</fullName>
    </recommendedName>
</protein>
<evidence type="ECO:0000256" key="6">
    <source>
        <dbReference type="ARBA" id="ARBA00023170"/>
    </source>
</evidence>
<evidence type="ECO:0000313" key="9">
    <source>
        <dbReference type="EMBL" id="KAK5638525.1"/>
    </source>
</evidence>
<dbReference type="GO" id="GO:0043025">
    <property type="term" value="C:neuronal cell body"/>
    <property type="evidence" value="ECO:0007669"/>
    <property type="project" value="TreeGrafter"/>
</dbReference>
<keyword evidence="5 8" id="KW-0472">Membrane</keyword>